<dbReference type="OrthoDB" id="232498at2"/>
<dbReference type="Pfam" id="PF13369">
    <property type="entry name" value="Transglut_core2"/>
    <property type="match status" value="1"/>
</dbReference>
<protein>
    <recommendedName>
        <fullName evidence="2">Protein SirB1 N-terminal domain-containing protein</fullName>
    </recommendedName>
</protein>
<gene>
    <name evidence="3" type="ORF">A6X21_14825</name>
</gene>
<dbReference type="RefSeq" id="WP_068853350.1">
    <property type="nucleotide sequence ID" value="NZ_LYDR01000158.1"/>
</dbReference>
<dbReference type="Proteomes" id="UP000094828">
    <property type="component" value="Unassembled WGS sequence"/>
</dbReference>
<dbReference type="SUPFAM" id="SSF48452">
    <property type="entry name" value="TPR-like"/>
    <property type="match status" value="1"/>
</dbReference>
<dbReference type="EMBL" id="LYDR01000158">
    <property type="protein sequence ID" value="ODA28122.1"/>
    <property type="molecule type" value="Genomic_DNA"/>
</dbReference>
<accession>A0A1C3E4E9</accession>
<comment type="similarity">
    <text evidence="1">Belongs to the UPF0162 family.</text>
</comment>
<reference evidence="3 4" key="1">
    <citation type="submission" date="2016-05" db="EMBL/GenBank/DDBJ databases">
        <title>Genomic and physiological characterization of Planctopirus sp. isolated from fresh water lake.</title>
        <authorList>
            <person name="Subhash Y."/>
            <person name="Ramana C."/>
        </authorList>
    </citation>
    <scope>NUCLEOTIDE SEQUENCE [LARGE SCALE GENOMIC DNA]</scope>
    <source>
        <strain evidence="3 4">JC280</strain>
    </source>
</reference>
<dbReference type="InterPro" id="IPR032698">
    <property type="entry name" value="SirB1_N"/>
</dbReference>
<dbReference type="InterPro" id="IPR011990">
    <property type="entry name" value="TPR-like_helical_dom_sf"/>
</dbReference>
<organism evidence="3 4">
    <name type="scientific">Planctopirus hydrillae</name>
    <dbReference type="NCBI Taxonomy" id="1841610"/>
    <lineage>
        <taxon>Bacteria</taxon>
        <taxon>Pseudomonadati</taxon>
        <taxon>Planctomycetota</taxon>
        <taxon>Planctomycetia</taxon>
        <taxon>Planctomycetales</taxon>
        <taxon>Planctomycetaceae</taxon>
        <taxon>Planctopirus</taxon>
    </lineage>
</organism>
<evidence type="ECO:0000256" key="1">
    <source>
        <dbReference type="ARBA" id="ARBA00007100"/>
    </source>
</evidence>
<comment type="caution">
    <text evidence="3">The sequence shown here is derived from an EMBL/GenBank/DDBJ whole genome shotgun (WGS) entry which is preliminary data.</text>
</comment>
<evidence type="ECO:0000313" key="4">
    <source>
        <dbReference type="Proteomes" id="UP000094828"/>
    </source>
</evidence>
<feature type="domain" description="Protein SirB1 N-terminal" evidence="2">
    <location>
        <begin position="49"/>
        <end position="196"/>
    </location>
</feature>
<evidence type="ECO:0000259" key="2">
    <source>
        <dbReference type="Pfam" id="PF13369"/>
    </source>
</evidence>
<evidence type="ECO:0000313" key="3">
    <source>
        <dbReference type="EMBL" id="ODA28122.1"/>
    </source>
</evidence>
<dbReference type="PANTHER" id="PTHR31350">
    <property type="entry name" value="SI:DKEY-261L7.2"/>
    <property type="match status" value="1"/>
</dbReference>
<dbReference type="Pfam" id="PF13371">
    <property type="entry name" value="TPR_9"/>
    <property type="match status" value="1"/>
</dbReference>
<name>A0A1C3E4E9_9PLAN</name>
<dbReference type="AlphaFoldDB" id="A0A1C3E4E9"/>
<sequence>MTLKLVFPDDVEFTKLVQRDRNANLTLAALEVAREAQPGLSFRPTLEWISKRALEVQSMLSGKHDPRNQLQALAQCLSGTHGLHGSSSAYDQAEASYLNRVVSTGTGLPISLSLVWWEVARSIGIPLQGVSAPLQFLLRLESEEGPLFVDAFRGGLILDWEECLEWLTDLSQLPEDEVRPMMDPARPREIMTRMLNNLKVLHVKQGHWELAHQVQRRLTALLPGRFDQHRDLGLIAFKAGHYGLAVQLLEDCLRSCDGSERSVLTRHWQEAVRCLSERN</sequence>
<dbReference type="Gene3D" id="1.25.40.10">
    <property type="entry name" value="Tetratricopeptide repeat domain"/>
    <property type="match status" value="1"/>
</dbReference>
<keyword evidence="4" id="KW-1185">Reference proteome</keyword>
<proteinExistence type="inferred from homology"/>
<dbReference type="PANTHER" id="PTHR31350:SF21">
    <property type="entry name" value="F-BOX ONLY PROTEIN 21"/>
    <property type="match status" value="1"/>
</dbReference>